<feature type="non-terminal residue" evidence="3">
    <location>
        <position position="1"/>
    </location>
</feature>
<dbReference type="InterPro" id="IPR053931">
    <property type="entry name" value="RapZ_C"/>
</dbReference>
<dbReference type="OrthoDB" id="5418695at2759"/>
<evidence type="ECO:0000313" key="3">
    <source>
        <dbReference type="EMBL" id="EUC37355.1"/>
    </source>
</evidence>
<feature type="region of interest" description="Disordered" evidence="1">
    <location>
        <begin position="36"/>
        <end position="64"/>
    </location>
</feature>
<dbReference type="EMBL" id="KI964552">
    <property type="protein sequence ID" value="EUC37355.1"/>
    <property type="molecule type" value="Genomic_DNA"/>
</dbReference>
<dbReference type="Pfam" id="PF22740">
    <property type="entry name" value="PapZ_C"/>
    <property type="match status" value="1"/>
</dbReference>
<organism evidence="3 4">
    <name type="scientific">Cochliobolus carbonum (strain 26-R-13)</name>
    <name type="common">Maize leaf spot fungus</name>
    <name type="synonym">Bipolaris zeicola</name>
    <dbReference type="NCBI Taxonomy" id="930089"/>
    <lineage>
        <taxon>Eukaryota</taxon>
        <taxon>Fungi</taxon>
        <taxon>Dikarya</taxon>
        <taxon>Ascomycota</taxon>
        <taxon>Pezizomycotina</taxon>
        <taxon>Dothideomycetes</taxon>
        <taxon>Pleosporomycetidae</taxon>
        <taxon>Pleosporales</taxon>
        <taxon>Pleosporineae</taxon>
        <taxon>Pleosporaceae</taxon>
        <taxon>Bipolaris</taxon>
    </lineage>
</organism>
<reference evidence="3 4" key="1">
    <citation type="journal article" date="2013" name="PLoS Genet.">
        <title>Comparative genome structure, secondary metabolite, and effector coding capacity across Cochliobolus pathogens.</title>
        <authorList>
            <person name="Condon B.J."/>
            <person name="Leng Y."/>
            <person name="Wu D."/>
            <person name="Bushley K.E."/>
            <person name="Ohm R.A."/>
            <person name="Otillar R."/>
            <person name="Martin J."/>
            <person name="Schackwitz W."/>
            <person name="Grimwood J."/>
            <person name="MohdZainudin N."/>
            <person name="Xue C."/>
            <person name="Wang R."/>
            <person name="Manning V.A."/>
            <person name="Dhillon B."/>
            <person name="Tu Z.J."/>
            <person name="Steffenson B.J."/>
            <person name="Salamov A."/>
            <person name="Sun H."/>
            <person name="Lowry S."/>
            <person name="LaButti K."/>
            <person name="Han J."/>
            <person name="Copeland A."/>
            <person name="Lindquist E."/>
            <person name="Barry K."/>
            <person name="Schmutz J."/>
            <person name="Baker S.E."/>
            <person name="Ciuffetti L.M."/>
            <person name="Grigoriev I.V."/>
            <person name="Zhong S."/>
            <person name="Turgeon B.G."/>
        </authorList>
    </citation>
    <scope>NUCLEOTIDE SEQUENCE [LARGE SCALE GENOMIC DNA]</scope>
    <source>
        <strain evidence="3 4">26-R-13</strain>
    </source>
</reference>
<keyword evidence="4" id="KW-1185">Reference proteome</keyword>
<dbReference type="Proteomes" id="UP000053841">
    <property type="component" value="Unassembled WGS sequence"/>
</dbReference>
<dbReference type="HOGENOM" id="CLU_873039_0_0_1"/>
<dbReference type="RefSeq" id="XP_007708395.1">
    <property type="nucleotide sequence ID" value="XM_007710205.1"/>
</dbReference>
<dbReference type="GeneID" id="19152018"/>
<dbReference type="eggNOG" id="ENOG502RFIR">
    <property type="taxonomic scope" value="Eukaryota"/>
</dbReference>
<feature type="domain" description="RapZ C-terminal" evidence="2">
    <location>
        <begin position="204"/>
        <end position="290"/>
    </location>
</feature>
<evidence type="ECO:0000313" key="4">
    <source>
        <dbReference type="Proteomes" id="UP000053841"/>
    </source>
</evidence>
<accession>W6YIJ6</accession>
<dbReference type="AlphaFoldDB" id="W6YIJ6"/>
<evidence type="ECO:0000256" key="1">
    <source>
        <dbReference type="SAM" id="MobiDB-lite"/>
    </source>
</evidence>
<proteinExistence type="predicted"/>
<name>W6YIJ6_COCC2</name>
<evidence type="ECO:0000259" key="2">
    <source>
        <dbReference type="Pfam" id="PF22740"/>
    </source>
</evidence>
<sequence>HSITAQPYGTNYMSRPHYVESRRHYSYFEASFPPPNTSFRPIQTRTRTHTSPARIPQYNYPPYKNGSKKAAVKHVHFDLPDSRQSTVKIAIEQRQQDMQLQTPKQQERNERPTLYRQPTPLPHRHEQHTSRPSYPPPPYNHPTHQQYHQHHHQQFNNTLPTTLPHPRPTIYIISYSTAITRTESATLSLLASQVPLRHPPIPHLYTIDARNIQPPSPSLCARYSGLAPLIQDIVMQDLAAQKAVETAVGELLLRFGNGEQRGREVSMSVCCRAGTHRSVAIAERIAQCVKWEVGRRRGAEGVRVVCRHVHRVKGRGDPF</sequence>
<dbReference type="KEGG" id="bze:COCCADRAFT_85786"/>
<gene>
    <name evidence="3" type="ORF">COCCADRAFT_85786</name>
</gene>
<feature type="region of interest" description="Disordered" evidence="1">
    <location>
        <begin position="95"/>
        <end position="152"/>
    </location>
</feature>
<feature type="compositionally biased region" description="Polar residues" evidence="1">
    <location>
        <begin position="37"/>
        <end position="51"/>
    </location>
</feature>
<protein>
    <recommendedName>
        <fullName evidence="2">RapZ C-terminal domain-containing protein</fullName>
    </recommendedName>
</protein>